<proteinExistence type="inferred from homology"/>
<evidence type="ECO:0000256" key="3">
    <source>
        <dbReference type="PROSITE-ProRule" id="PRU00708"/>
    </source>
</evidence>
<dbReference type="PANTHER" id="PTHR46128:SF329">
    <property type="entry name" value="MITOCHONDRIAL GROUP I INTRON SPLICING FACTOR DMR1"/>
    <property type="match status" value="1"/>
</dbReference>
<dbReference type="eggNOG" id="KOG4197">
    <property type="taxonomic scope" value="Eukaryota"/>
</dbReference>
<dbReference type="AlphaFoldDB" id="A0A1Y5HYT8"/>
<sequence length="621" mass="67882">MRLLARAPSTRARAVGSRGDASSFRRVGRPSAREGGRRETESSSREGRLRELAGAPRDGADERASAEAWSMVRDRALGDPGMTTRAWNFAIRAAARAETEADGKRRAREVWDAMRLETRPSAYTVSELARALCRRRSDVREAMGVMREAVSSGGTMNSFALDALITACARELREERAKGRLKDEKRDAETVEIVMEVWKSGRGYHNEVSLANAMRVFRLCGREDLAMTIFKENEVKTVDARLLKIALQCCAGVEGLASAEKMYREATAIGGDIVAETGHANTLLYAAKDEGDHAFATKFFDDMLAGVEPPPDESSLSLVILACAKAKEPDLAMKYFERGGDAGIKYTDSTIDALLRACSKSGRIIDALSVFMDAIEQGIKVTERTITLLVESYEHVASQPDQLAQALTFADMGAFLNIEPSERMIKALLRLCVAGDDIDRGRLELRKALERGVPMTCTSVTIIAEALVSRGNVEEALDIIRFGRERGIKINPGAFIQTISVIKVRNDGAGALTLYKAARGEFGLSPNERMLEELFDALGRAGMWKDALRVLSDDVLVDDGALKSFSEPAVAHLVRALCEAGEFEQAVAALDMGRLLTGTPNDLASRRLERAKQRAKKALAE</sequence>
<accession>A0A1Y5HYT8</accession>
<dbReference type="InterPro" id="IPR011990">
    <property type="entry name" value="TPR-like_helical_dom_sf"/>
</dbReference>
<feature type="region of interest" description="Disordered" evidence="4">
    <location>
        <begin position="1"/>
        <end position="66"/>
    </location>
</feature>
<evidence type="ECO:0000259" key="5">
    <source>
        <dbReference type="Pfam" id="PF17177"/>
    </source>
</evidence>
<evidence type="ECO:0000256" key="1">
    <source>
        <dbReference type="ARBA" id="ARBA00007626"/>
    </source>
</evidence>
<dbReference type="InterPro" id="IPR050872">
    <property type="entry name" value="PPR_P_subfamily"/>
</dbReference>
<dbReference type="PANTHER" id="PTHR46128">
    <property type="entry name" value="MITOCHONDRIAL GROUP I INTRON SPLICING FACTOR CCM1"/>
    <property type="match status" value="1"/>
</dbReference>
<feature type="compositionally biased region" description="Basic and acidic residues" evidence="4">
    <location>
        <begin position="31"/>
        <end position="51"/>
    </location>
</feature>
<dbReference type="Proteomes" id="UP000195557">
    <property type="component" value="Unassembled WGS sequence"/>
</dbReference>
<gene>
    <name evidence="6" type="ORF">BE221DRAFT_187125</name>
</gene>
<keyword evidence="2" id="KW-0677">Repeat</keyword>
<protein>
    <recommendedName>
        <fullName evidence="5">PROP1-like PPR domain-containing protein</fullName>
    </recommendedName>
</protein>
<feature type="domain" description="PROP1-like PPR" evidence="5">
    <location>
        <begin position="349"/>
        <end position="441"/>
    </location>
</feature>
<name>A0A1Y5HYT8_OSTTA</name>
<dbReference type="EMBL" id="KZ155838">
    <property type="protein sequence ID" value="OUS42446.1"/>
    <property type="molecule type" value="Genomic_DNA"/>
</dbReference>
<dbReference type="InterPro" id="IPR033443">
    <property type="entry name" value="PROP1-like_PPR_dom"/>
</dbReference>
<evidence type="ECO:0000256" key="4">
    <source>
        <dbReference type="SAM" id="MobiDB-lite"/>
    </source>
</evidence>
<evidence type="ECO:0000256" key="2">
    <source>
        <dbReference type="ARBA" id="ARBA00022737"/>
    </source>
</evidence>
<evidence type="ECO:0000313" key="6">
    <source>
        <dbReference type="EMBL" id="OUS42446.1"/>
    </source>
</evidence>
<comment type="similarity">
    <text evidence="1">Belongs to the PPR family. P subfamily.</text>
</comment>
<organism evidence="6">
    <name type="scientific">Ostreococcus tauri</name>
    <name type="common">Marine green alga</name>
    <dbReference type="NCBI Taxonomy" id="70448"/>
    <lineage>
        <taxon>Eukaryota</taxon>
        <taxon>Viridiplantae</taxon>
        <taxon>Chlorophyta</taxon>
        <taxon>Mamiellophyceae</taxon>
        <taxon>Mamiellales</taxon>
        <taxon>Bathycoccaceae</taxon>
        <taxon>Ostreococcus</taxon>
    </lineage>
</organism>
<dbReference type="PROSITE" id="PS51375">
    <property type="entry name" value="PPR"/>
    <property type="match status" value="1"/>
</dbReference>
<dbReference type="Pfam" id="PF17177">
    <property type="entry name" value="PPR_long"/>
    <property type="match status" value="1"/>
</dbReference>
<dbReference type="Gene3D" id="1.25.40.10">
    <property type="entry name" value="Tetratricopeptide repeat domain"/>
    <property type="match status" value="3"/>
</dbReference>
<dbReference type="NCBIfam" id="TIGR00756">
    <property type="entry name" value="PPR"/>
    <property type="match status" value="1"/>
</dbReference>
<dbReference type="InterPro" id="IPR002885">
    <property type="entry name" value="PPR_rpt"/>
</dbReference>
<reference evidence="6" key="1">
    <citation type="submission" date="2017-04" db="EMBL/GenBank/DDBJ databases">
        <title>Population genomics of picophytoplankton unveils novel chromosome hypervariability.</title>
        <authorList>
            <consortium name="DOE Joint Genome Institute"/>
            <person name="Blanc-Mathieu R."/>
            <person name="Krasovec M."/>
            <person name="Hebrard M."/>
            <person name="Yau S."/>
            <person name="Desgranges E."/>
            <person name="Martin J."/>
            <person name="Schackwitz W."/>
            <person name="Kuo A."/>
            <person name="Salin G."/>
            <person name="Donnadieu C."/>
            <person name="Desdevises Y."/>
            <person name="Sanchez-Ferandin S."/>
            <person name="Moreau H."/>
            <person name="Rivals E."/>
            <person name="Grigoriev I.V."/>
            <person name="Grimsley N."/>
            <person name="Eyre-Walker A."/>
            <person name="Piganeau G."/>
        </authorList>
    </citation>
    <scope>NUCLEOTIDE SEQUENCE [LARGE SCALE GENOMIC DNA]</scope>
    <source>
        <strain evidence="6">RCC 1115</strain>
    </source>
</reference>
<feature type="repeat" description="PPR" evidence="3">
    <location>
        <begin position="347"/>
        <end position="381"/>
    </location>
</feature>